<reference evidence="2 3" key="1">
    <citation type="submission" date="2019-07" db="EMBL/GenBank/DDBJ databases">
        <title>Tepidimonas charontis SPSP-6 draft genome.</title>
        <authorList>
            <person name="Da Costa M.S."/>
            <person name="Froufe H.J.C."/>
            <person name="Egas C."/>
            <person name="Albuquerque L."/>
        </authorList>
    </citation>
    <scope>NUCLEOTIDE SEQUENCE [LARGE SCALE GENOMIC DNA]</scope>
    <source>
        <strain evidence="2 3">SPSP-6</strain>
    </source>
</reference>
<accession>A0A554X9X2</accession>
<protein>
    <submittedName>
        <fullName evidence="2">p-hydroxybenzoate hydroxylase transcriptional activator</fullName>
    </submittedName>
</protein>
<proteinExistence type="predicted"/>
<dbReference type="PROSITE" id="PS51078">
    <property type="entry name" value="ICLR_ED"/>
    <property type="match status" value="1"/>
</dbReference>
<dbReference type="Gene3D" id="3.30.450.40">
    <property type="match status" value="1"/>
</dbReference>
<comment type="caution">
    <text evidence="2">The sequence shown here is derived from an EMBL/GenBank/DDBJ whole genome shotgun (WGS) entry which is preliminary data.</text>
</comment>
<organism evidence="2 3">
    <name type="scientific">Tepidimonas charontis</name>
    <dbReference type="NCBI Taxonomy" id="2267262"/>
    <lineage>
        <taxon>Bacteria</taxon>
        <taxon>Pseudomonadati</taxon>
        <taxon>Pseudomonadota</taxon>
        <taxon>Betaproteobacteria</taxon>
        <taxon>Burkholderiales</taxon>
        <taxon>Tepidimonas</taxon>
    </lineage>
</organism>
<sequence>MTPHTTTQPGALRRIVQRVRTDDHCLCSEEHELGVHALAVPLRNARGATIAALNAVVSAQRPSPLAALRALLPLLQEAAAELRPLL</sequence>
<dbReference type="EMBL" id="VJON01000036">
    <property type="protein sequence ID" value="TSE32642.1"/>
    <property type="molecule type" value="Genomic_DNA"/>
</dbReference>
<dbReference type="GO" id="GO:0003677">
    <property type="term" value="F:DNA binding"/>
    <property type="evidence" value="ECO:0007669"/>
    <property type="project" value="TreeGrafter"/>
</dbReference>
<dbReference type="InterPro" id="IPR050707">
    <property type="entry name" value="HTH_MetabolicPath_Reg"/>
</dbReference>
<evidence type="ECO:0000313" key="2">
    <source>
        <dbReference type="EMBL" id="TSE32642.1"/>
    </source>
</evidence>
<dbReference type="PANTHER" id="PTHR30136">
    <property type="entry name" value="HELIX-TURN-HELIX TRANSCRIPTIONAL REGULATOR, ICLR FAMILY"/>
    <property type="match status" value="1"/>
</dbReference>
<dbReference type="AlphaFoldDB" id="A0A554X9X2"/>
<gene>
    <name evidence="2" type="primary">pobR</name>
    <name evidence="2" type="ORF">Tchar_02028</name>
</gene>
<dbReference type="GO" id="GO:0003700">
    <property type="term" value="F:DNA-binding transcription factor activity"/>
    <property type="evidence" value="ECO:0007669"/>
    <property type="project" value="TreeGrafter"/>
</dbReference>
<evidence type="ECO:0000259" key="1">
    <source>
        <dbReference type="PROSITE" id="PS51078"/>
    </source>
</evidence>
<dbReference type="PANTHER" id="PTHR30136:SF34">
    <property type="entry name" value="TRANSCRIPTIONAL REGULATOR"/>
    <property type="match status" value="1"/>
</dbReference>
<dbReference type="InterPro" id="IPR014757">
    <property type="entry name" value="Tscrpt_reg_IclR_C"/>
</dbReference>
<dbReference type="Pfam" id="PF01614">
    <property type="entry name" value="IclR_C"/>
    <property type="match status" value="1"/>
</dbReference>
<dbReference type="InterPro" id="IPR029016">
    <property type="entry name" value="GAF-like_dom_sf"/>
</dbReference>
<dbReference type="Proteomes" id="UP000318294">
    <property type="component" value="Unassembled WGS sequence"/>
</dbReference>
<evidence type="ECO:0000313" key="3">
    <source>
        <dbReference type="Proteomes" id="UP000318294"/>
    </source>
</evidence>
<name>A0A554X9X2_9BURK</name>
<dbReference type="GO" id="GO:0045892">
    <property type="term" value="P:negative regulation of DNA-templated transcription"/>
    <property type="evidence" value="ECO:0007669"/>
    <property type="project" value="TreeGrafter"/>
</dbReference>
<keyword evidence="3" id="KW-1185">Reference proteome</keyword>
<feature type="domain" description="IclR-ED" evidence="1">
    <location>
        <begin position="1"/>
        <end position="86"/>
    </location>
</feature>
<dbReference type="SUPFAM" id="SSF55781">
    <property type="entry name" value="GAF domain-like"/>
    <property type="match status" value="1"/>
</dbReference>